<reference evidence="3" key="2">
    <citation type="submission" date="2025-08" db="UniProtKB">
        <authorList>
            <consortium name="RefSeq"/>
        </authorList>
    </citation>
    <scope>IDENTIFICATION</scope>
    <source>
        <tissue evidence="3">Etiolated seedlings</tissue>
    </source>
</reference>
<sequence length="316" mass="35011">MPTVSTRNKSKHAKKKNRTLTLPNQHSSATVQLQNQGSFLSENHTKMEGYFNETLHDTQKVEKEESLSKDKEVVAVEVASAAAADDDDCGGKSKSLSDTQDVVKIDEQVENALASETVELELKEEKKEDFISLEDNDGFSSVMANHVVEQTELPSSEDNNEGLRETEVVEAIKDMTGSEEEKNVLFSNEVNISSSLPLSDVVSRGVYLEKSGSKSDEGEKGNPPKGIEQSLVTSTYEKVEEQSDIQESSSYESAKETLQPSSNFPDSESNSAAEQVMIEESRSIENPENIFPVTQRQHTSWKSCCGLFEIMRRGDR</sequence>
<proteinExistence type="predicted"/>
<keyword evidence="2" id="KW-1185">Reference proteome</keyword>
<evidence type="ECO:0000256" key="1">
    <source>
        <dbReference type="SAM" id="MobiDB-lite"/>
    </source>
</evidence>
<reference evidence="2" key="1">
    <citation type="journal article" date="2013" name="Nat. Biotechnol.">
        <title>Draft genome sequence of chickpea (Cicer arietinum) provides a resource for trait improvement.</title>
        <authorList>
            <person name="Varshney R.K."/>
            <person name="Song C."/>
            <person name="Saxena R.K."/>
            <person name="Azam S."/>
            <person name="Yu S."/>
            <person name="Sharpe A.G."/>
            <person name="Cannon S."/>
            <person name="Baek J."/>
            <person name="Rosen B.D."/>
            <person name="Tar'an B."/>
            <person name="Millan T."/>
            <person name="Zhang X."/>
            <person name="Ramsay L.D."/>
            <person name="Iwata A."/>
            <person name="Wang Y."/>
            <person name="Nelson W."/>
            <person name="Farmer A.D."/>
            <person name="Gaur P.M."/>
            <person name="Soderlund C."/>
            <person name="Penmetsa R.V."/>
            <person name="Xu C."/>
            <person name="Bharti A.K."/>
            <person name="He W."/>
            <person name="Winter P."/>
            <person name="Zhao S."/>
            <person name="Hane J.K."/>
            <person name="Carrasquilla-Garcia N."/>
            <person name="Condie J.A."/>
            <person name="Upadhyaya H.D."/>
            <person name="Luo M.C."/>
            <person name="Thudi M."/>
            <person name="Gowda C.L."/>
            <person name="Singh N.P."/>
            <person name="Lichtenzveig J."/>
            <person name="Gali K.K."/>
            <person name="Rubio J."/>
            <person name="Nadarajan N."/>
            <person name="Dolezel J."/>
            <person name="Bansal K.C."/>
            <person name="Xu X."/>
            <person name="Edwards D."/>
            <person name="Zhang G."/>
            <person name="Kahl G."/>
            <person name="Gil J."/>
            <person name="Singh K.B."/>
            <person name="Datta S.K."/>
            <person name="Jackson S.A."/>
            <person name="Wang J."/>
            <person name="Cook D.R."/>
        </authorList>
    </citation>
    <scope>NUCLEOTIDE SEQUENCE [LARGE SCALE GENOMIC DNA]</scope>
    <source>
        <strain evidence="2">cv. CDC Frontier</strain>
    </source>
</reference>
<dbReference type="AlphaFoldDB" id="A0A1S2XLW8"/>
<feature type="compositionally biased region" description="Basic residues" evidence="1">
    <location>
        <begin position="8"/>
        <end position="18"/>
    </location>
</feature>
<dbReference type="Proteomes" id="UP000087171">
    <property type="component" value="Chromosome Ca2"/>
</dbReference>
<dbReference type="PaxDb" id="3827-XP_004491346.1"/>
<feature type="compositionally biased region" description="Basic and acidic residues" evidence="1">
    <location>
        <begin position="211"/>
        <end position="222"/>
    </location>
</feature>
<evidence type="ECO:0000313" key="2">
    <source>
        <dbReference type="Proteomes" id="UP000087171"/>
    </source>
</evidence>
<feature type="region of interest" description="Disordered" evidence="1">
    <location>
        <begin position="210"/>
        <end position="290"/>
    </location>
</feature>
<feature type="compositionally biased region" description="Polar residues" evidence="1">
    <location>
        <begin position="245"/>
        <end position="273"/>
    </location>
</feature>
<evidence type="ECO:0000313" key="3">
    <source>
        <dbReference type="RefSeq" id="XP_004491346.1"/>
    </source>
</evidence>
<gene>
    <name evidence="3" type="primary">LOC101512376</name>
</gene>
<dbReference type="GeneID" id="101512376"/>
<accession>A0A1S2XLW8</accession>
<dbReference type="PANTHER" id="PTHR37187">
    <property type="entry name" value="EXPRESSED PROTEIN"/>
    <property type="match status" value="1"/>
</dbReference>
<name>A0A1S2XLW8_CICAR</name>
<feature type="region of interest" description="Disordered" evidence="1">
    <location>
        <begin position="1"/>
        <end position="30"/>
    </location>
</feature>
<dbReference type="RefSeq" id="XP_004491346.1">
    <property type="nucleotide sequence ID" value="XM_004491289.3"/>
</dbReference>
<dbReference type="KEGG" id="cam:101512376"/>
<feature type="compositionally biased region" description="Polar residues" evidence="1">
    <location>
        <begin position="19"/>
        <end position="30"/>
    </location>
</feature>
<protein>
    <submittedName>
        <fullName evidence="3">Uncharacterized protein LOC101512376</fullName>
    </submittedName>
</protein>
<organism evidence="2 3">
    <name type="scientific">Cicer arietinum</name>
    <name type="common">Chickpea</name>
    <name type="synonym">Garbanzo</name>
    <dbReference type="NCBI Taxonomy" id="3827"/>
    <lineage>
        <taxon>Eukaryota</taxon>
        <taxon>Viridiplantae</taxon>
        <taxon>Streptophyta</taxon>
        <taxon>Embryophyta</taxon>
        <taxon>Tracheophyta</taxon>
        <taxon>Spermatophyta</taxon>
        <taxon>Magnoliopsida</taxon>
        <taxon>eudicotyledons</taxon>
        <taxon>Gunneridae</taxon>
        <taxon>Pentapetalae</taxon>
        <taxon>rosids</taxon>
        <taxon>fabids</taxon>
        <taxon>Fabales</taxon>
        <taxon>Fabaceae</taxon>
        <taxon>Papilionoideae</taxon>
        <taxon>50 kb inversion clade</taxon>
        <taxon>NPAAA clade</taxon>
        <taxon>Hologalegina</taxon>
        <taxon>IRL clade</taxon>
        <taxon>Cicereae</taxon>
        <taxon>Cicer</taxon>
    </lineage>
</organism>
<dbReference type="OrthoDB" id="1926326at2759"/>
<dbReference type="PANTHER" id="PTHR37187:SF7">
    <property type="entry name" value="EXPRESSED PROTEIN"/>
    <property type="match status" value="1"/>
</dbReference>